<sequence>MVMANNAAKSAREGAEVVASRCTGAGQISATVMYIWKLRYQSQGEQLPYILNAPAFVESQIVLESDPAVLPQTLRYAIVQLGLVIPKAKVLREFVYMLSSGYMFLLRKNGMEESLLRGTNSGNVDGKYNGTRRMTTPKRVSQRAHLNKLLHWVDVHWLNAAASESAVGKV</sequence>
<comment type="caution">
    <text evidence="1">The sequence shown here is derived from an EMBL/GenBank/DDBJ whole genome shotgun (WGS) entry which is preliminary data.</text>
</comment>
<dbReference type="Proteomes" id="UP001175228">
    <property type="component" value="Unassembled WGS sequence"/>
</dbReference>
<evidence type="ECO:0000313" key="1">
    <source>
        <dbReference type="EMBL" id="KAK0474312.1"/>
    </source>
</evidence>
<keyword evidence="2" id="KW-1185">Reference proteome</keyword>
<name>A0AA39TZJ7_9AGAR</name>
<dbReference type="EMBL" id="JAUEPU010000178">
    <property type="protein sequence ID" value="KAK0474312.1"/>
    <property type="molecule type" value="Genomic_DNA"/>
</dbReference>
<gene>
    <name evidence="1" type="ORF">EDD18DRAFT_1116743</name>
</gene>
<proteinExistence type="predicted"/>
<protein>
    <submittedName>
        <fullName evidence="1">Uncharacterized protein</fullName>
    </submittedName>
</protein>
<evidence type="ECO:0000313" key="2">
    <source>
        <dbReference type="Proteomes" id="UP001175228"/>
    </source>
</evidence>
<organism evidence="1 2">
    <name type="scientific">Armillaria luteobubalina</name>
    <dbReference type="NCBI Taxonomy" id="153913"/>
    <lineage>
        <taxon>Eukaryota</taxon>
        <taxon>Fungi</taxon>
        <taxon>Dikarya</taxon>
        <taxon>Basidiomycota</taxon>
        <taxon>Agaricomycotina</taxon>
        <taxon>Agaricomycetes</taxon>
        <taxon>Agaricomycetidae</taxon>
        <taxon>Agaricales</taxon>
        <taxon>Marasmiineae</taxon>
        <taxon>Physalacriaceae</taxon>
        <taxon>Armillaria</taxon>
    </lineage>
</organism>
<accession>A0AA39TZJ7</accession>
<reference evidence="1" key="1">
    <citation type="submission" date="2023-06" db="EMBL/GenBank/DDBJ databases">
        <authorList>
            <consortium name="Lawrence Berkeley National Laboratory"/>
            <person name="Ahrendt S."/>
            <person name="Sahu N."/>
            <person name="Indic B."/>
            <person name="Wong-Bajracharya J."/>
            <person name="Merenyi Z."/>
            <person name="Ke H.-M."/>
            <person name="Monk M."/>
            <person name="Kocsube S."/>
            <person name="Drula E."/>
            <person name="Lipzen A."/>
            <person name="Balint B."/>
            <person name="Henrissat B."/>
            <person name="Andreopoulos B."/>
            <person name="Martin F.M."/>
            <person name="Harder C.B."/>
            <person name="Rigling D."/>
            <person name="Ford K.L."/>
            <person name="Foster G.D."/>
            <person name="Pangilinan J."/>
            <person name="Papanicolaou A."/>
            <person name="Barry K."/>
            <person name="LaButti K."/>
            <person name="Viragh M."/>
            <person name="Koriabine M."/>
            <person name="Yan M."/>
            <person name="Riley R."/>
            <person name="Champramary S."/>
            <person name="Plett K.L."/>
            <person name="Tsai I.J."/>
            <person name="Slot J."/>
            <person name="Sipos G."/>
            <person name="Plett J."/>
            <person name="Nagy L.G."/>
            <person name="Grigoriev I.V."/>
        </authorList>
    </citation>
    <scope>NUCLEOTIDE SEQUENCE</scope>
    <source>
        <strain evidence="1">HWK02</strain>
    </source>
</reference>
<dbReference type="AlphaFoldDB" id="A0AA39TZJ7"/>